<dbReference type="PIRSF" id="PIRSF036758">
    <property type="entry name" value="Aden_M_ParB"/>
    <property type="match status" value="1"/>
</dbReference>
<proteinExistence type="inferred from homology"/>
<comment type="similarity">
    <text evidence="4">Belongs to the N(4)/N(6)-methyltransferase family.</text>
</comment>
<comment type="catalytic activity">
    <reaction evidence="3">
        <text>a 2'-deoxyadenosine in DNA + S-adenosyl-L-methionine = an N(6)-methyl-2'-deoxyadenosine in DNA + S-adenosyl-L-homocysteine + H(+)</text>
        <dbReference type="Rhea" id="RHEA:15197"/>
        <dbReference type="Rhea" id="RHEA-COMP:12418"/>
        <dbReference type="Rhea" id="RHEA-COMP:12419"/>
        <dbReference type="ChEBI" id="CHEBI:15378"/>
        <dbReference type="ChEBI" id="CHEBI:57856"/>
        <dbReference type="ChEBI" id="CHEBI:59789"/>
        <dbReference type="ChEBI" id="CHEBI:90615"/>
        <dbReference type="ChEBI" id="CHEBI:90616"/>
        <dbReference type="EC" id="2.1.1.72"/>
    </reaction>
</comment>
<evidence type="ECO:0000256" key="4">
    <source>
        <dbReference type="RuleBase" id="RU362026"/>
    </source>
</evidence>
<dbReference type="Gene3D" id="3.90.1530.10">
    <property type="entry name" value="Conserved hypothetical protein from pyrococcus furiosus pfu- 392566-001, ParB domain"/>
    <property type="match status" value="1"/>
</dbReference>
<dbReference type="PANTHER" id="PTHR33375:SF1">
    <property type="entry name" value="CHROMOSOME-PARTITIONING PROTEIN PARB-RELATED"/>
    <property type="match status" value="1"/>
</dbReference>
<dbReference type="InterPro" id="IPR029063">
    <property type="entry name" value="SAM-dependent_MTases_sf"/>
</dbReference>
<dbReference type="InterPro" id="IPR050336">
    <property type="entry name" value="Chromosome_partition/occlusion"/>
</dbReference>
<reference evidence="6 7" key="1">
    <citation type="submission" date="2024-09" db="EMBL/GenBank/DDBJ databases">
        <authorList>
            <person name="Sun Q."/>
            <person name="Mori K."/>
        </authorList>
    </citation>
    <scope>NUCLEOTIDE SEQUENCE [LARGE SCALE GENOMIC DNA]</scope>
    <source>
        <strain evidence="6 7">CECT 8726</strain>
    </source>
</reference>
<keyword evidence="7" id="KW-1185">Reference proteome</keyword>
<dbReference type="SUPFAM" id="SSF110849">
    <property type="entry name" value="ParB/Sulfiredoxin"/>
    <property type="match status" value="1"/>
</dbReference>
<dbReference type="PRINTS" id="PR00508">
    <property type="entry name" value="S21N4MTFRASE"/>
</dbReference>
<dbReference type="EMBL" id="JBHMEA010000034">
    <property type="protein sequence ID" value="MFB9231980.1"/>
    <property type="molecule type" value="Genomic_DNA"/>
</dbReference>
<comment type="caution">
    <text evidence="6">The sequence shown here is derived from an EMBL/GenBank/DDBJ whole genome shotgun (WGS) entry which is preliminary data.</text>
</comment>
<dbReference type="InterPro" id="IPR015840">
    <property type="entry name" value="DNA_MeTrfase_ParB"/>
</dbReference>
<evidence type="ECO:0000259" key="5">
    <source>
        <dbReference type="SMART" id="SM00470"/>
    </source>
</evidence>
<dbReference type="InterPro" id="IPR036086">
    <property type="entry name" value="ParB/Sulfiredoxin_sf"/>
</dbReference>
<sequence>MYLAIEHIEPGKLKPSSRNARTHERRQVRQIAESIRQFGFANPVLVDEANILIAGHGRLEAALLLGLEQVPAIRLTHLSDVEKRALMLADNKIALNSNWDVDLLATELADLSTMNLDFELDLTGFEVAEIDLIIAEQAEAGATTTEEAPLPDRSRPPISRRGDLWLLGAHRVLCGDAKDPDDYAVLMDGEQANMGFTDPPYNVPIVGHVSGGGRVKHREFAEASGEMSSDEFEEFLSAAFDLAARHSRNGAVWFACIDWRHIAEMQRAGEKVFDAWLNLCVWAKTNGGMGSLYRSQHELVFVFRKGRLSHRNNVQLGKFGRNRTNLWPYPGVNTFRAGRMEELTAHPTAKPVEMIKDAILDVSKRGDLVLDPFLGAGATLIAAERSGRIARGLEIDPAYIDVILRRWRDETGGEPVRASDSCSLAELEANQLAEAGQ</sequence>
<dbReference type="SMART" id="SM00470">
    <property type="entry name" value="ParB"/>
    <property type="match status" value="1"/>
</dbReference>
<evidence type="ECO:0000256" key="3">
    <source>
        <dbReference type="ARBA" id="ARBA00047942"/>
    </source>
</evidence>
<organism evidence="6 7">
    <name type="scientific">Pseudohalocynthiibacter aestuariivivens</name>
    <dbReference type="NCBI Taxonomy" id="1591409"/>
    <lineage>
        <taxon>Bacteria</taxon>
        <taxon>Pseudomonadati</taxon>
        <taxon>Pseudomonadota</taxon>
        <taxon>Alphaproteobacteria</taxon>
        <taxon>Rhodobacterales</taxon>
        <taxon>Paracoccaceae</taxon>
        <taxon>Pseudohalocynthiibacter</taxon>
    </lineage>
</organism>
<gene>
    <name evidence="6" type="ORF">ACFFUT_09300</name>
</gene>
<keyword evidence="2" id="KW-0808">Transferase</keyword>
<dbReference type="PANTHER" id="PTHR33375">
    <property type="entry name" value="CHROMOSOME-PARTITIONING PROTEIN PARB-RELATED"/>
    <property type="match status" value="1"/>
</dbReference>
<evidence type="ECO:0000256" key="2">
    <source>
        <dbReference type="ARBA" id="ARBA00022679"/>
    </source>
</evidence>
<dbReference type="EC" id="2.1.1.-" evidence="4"/>
<dbReference type="InterPro" id="IPR002941">
    <property type="entry name" value="DNA_methylase_N4/N6"/>
</dbReference>
<dbReference type="InterPro" id="IPR001091">
    <property type="entry name" value="RM_Methyltransferase"/>
</dbReference>
<accession>A0ABV5JFV0</accession>
<evidence type="ECO:0000313" key="7">
    <source>
        <dbReference type="Proteomes" id="UP001589683"/>
    </source>
</evidence>
<dbReference type="InterPro" id="IPR003115">
    <property type="entry name" value="ParB_N"/>
</dbReference>
<dbReference type="Proteomes" id="UP001589683">
    <property type="component" value="Unassembled WGS sequence"/>
</dbReference>
<evidence type="ECO:0000256" key="1">
    <source>
        <dbReference type="ARBA" id="ARBA00022603"/>
    </source>
</evidence>
<dbReference type="Pfam" id="PF01555">
    <property type="entry name" value="N6_N4_Mtase"/>
    <property type="match status" value="1"/>
</dbReference>
<dbReference type="RefSeq" id="WP_213890727.1">
    <property type="nucleotide sequence ID" value="NZ_JAGFNU010000013.1"/>
</dbReference>
<dbReference type="Pfam" id="PF02195">
    <property type="entry name" value="ParB_N"/>
    <property type="match status" value="1"/>
</dbReference>
<keyword evidence="1" id="KW-0489">Methyltransferase</keyword>
<name>A0ABV5JFV0_9RHOB</name>
<feature type="domain" description="ParB-like N-terminal" evidence="5">
    <location>
        <begin position="6"/>
        <end position="92"/>
    </location>
</feature>
<dbReference type="Gene3D" id="3.40.50.150">
    <property type="entry name" value="Vaccinia Virus protein VP39"/>
    <property type="match status" value="1"/>
</dbReference>
<dbReference type="CDD" id="cd16403">
    <property type="entry name" value="ParB_N_like_MT"/>
    <property type="match status" value="1"/>
</dbReference>
<evidence type="ECO:0000313" key="6">
    <source>
        <dbReference type="EMBL" id="MFB9231980.1"/>
    </source>
</evidence>
<dbReference type="SUPFAM" id="SSF53335">
    <property type="entry name" value="S-adenosyl-L-methionine-dependent methyltransferases"/>
    <property type="match status" value="1"/>
</dbReference>
<protein>
    <recommendedName>
        <fullName evidence="4">Methyltransferase</fullName>
        <ecNumber evidence="4">2.1.1.-</ecNumber>
    </recommendedName>
</protein>